<organism evidence="1 2">
    <name type="scientific">Dothidotthia symphoricarpi CBS 119687</name>
    <dbReference type="NCBI Taxonomy" id="1392245"/>
    <lineage>
        <taxon>Eukaryota</taxon>
        <taxon>Fungi</taxon>
        <taxon>Dikarya</taxon>
        <taxon>Ascomycota</taxon>
        <taxon>Pezizomycotina</taxon>
        <taxon>Dothideomycetes</taxon>
        <taxon>Pleosporomycetidae</taxon>
        <taxon>Pleosporales</taxon>
        <taxon>Dothidotthiaceae</taxon>
        <taxon>Dothidotthia</taxon>
    </lineage>
</organism>
<dbReference type="AlphaFoldDB" id="A0A6A5ZXB9"/>
<dbReference type="GeneID" id="54409732"/>
<protein>
    <recommendedName>
        <fullName evidence="3">Heme oxygenase-like protein</fullName>
    </recommendedName>
</protein>
<dbReference type="Proteomes" id="UP000799771">
    <property type="component" value="Unassembled WGS sequence"/>
</dbReference>
<dbReference type="Gene3D" id="1.20.910.10">
    <property type="entry name" value="Heme oxygenase-like"/>
    <property type="match status" value="1"/>
</dbReference>
<dbReference type="OrthoDB" id="10057598at2759"/>
<dbReference type="InterPro" id="IPR016084">
    <property type="entry name" value="Haem_Oase-like_multi-hlx"/>
</dbReference>
<dbReference type="EMBL" id="ML977527">
    <property type="protein sequence ID" value="KAF2123417.1"/>
    <property type="molecule type" value="Genomic_DNA"/>
</dbReference>
<sequence length="712" mass="80654">MIDLPIRFGAFLLLVVLGAAQYYHVTVSGKKRSVSLDQMKALGKRTAKTPAQLENEKTEMAAIKEFYYKLQHLEEYPDSLPGAWKLLRSMLDRSSLLGRYKATANRSILEIGKFDALRLQEFLDAELADTMTEWETYVRRRQAGGPKEKFPDIKDAHTWLKNLAPLNYIDGAWVSRVHKVTTPYALRRVTKDAWQTYSEEMGDGDLDKNHVHLYRRLMKEIGAGLPAADHPDFTHERHGIDDISYREATAHLLISLFPNDFLPEILGFNLHFETPSLGSLQAMKELGEHNIDPEYFVLHISIDNADSGHSAMAMATVIRFMNIVEKTGFMDYDEAWRRIQNGYLLSQNCGSEITVESFESQVASMLQRKAGLARKIHCTSRARIGGRSLSDWFTADWRGLEPAKDGVDWKQQFLTALADAKPWVYRGNSQKSLLMKELAWKGRMFGAFTENEVELMRTWIDSLKTGDGGYGEAEPNLNPFSQDAATFHPAFPPQQPVPDPVKYGTVLTPRQPLQSSKVRLDVLLPLWFTHPCLLENMTNSPHQMANRLESHLLQIIRIDSAYKPDAHGVAGMDEHMYVASPDLIALGLSICRKYELPEPTSLGDVLGSDDGAREQPDAVAFAYNLLSWAMRPKGNAMFLIGLARAFLDFEVFVASRDDLLPRKERTILQSMADRKMVCFEDCLHELKSESEKLRAVVSGYEFGRNELEQLMA</sequence>
<name>A0A6A5ZXB9_9PLEO</name>
<evidence type="ECO:0008006" key="3">
    <source>
        <dbReference type="Google" id="ProtNLM"/>
    </source>
</evidence>
<proteinExistence type="predicted"/>
<evidence type="ECO:0000313" key="1">
    <source>
        <dbReference type="EMBL" id="KAF2123417.1"/>
    </source>
</evidence>
<dbReference type="SMART" id="SM01236">
    <property type="entry name" value="Haem_oxygenase_2"/>
    <property type="match status" value="1"/>
</dbReference>
<dbReference type="RefSeq" id="XP_033517811.1">
    <property type="nucleotide sequence ID" value="XM_033669300.1"/>
</dbReference>
<gene>
    <name evidence="1" type="ORF">P153DRAFT_371620</name>
</gene>
<accession>A0A6A5ZXB9</accession>
<reference evidence="1" key="1">
    <citation type="journal article" date="2020" name="Stud. Mycol.">
        <title>101 Dothideomycetes genomes: a test case for predicting lifestyles and emergence of pathogens.</title>
        <authorList>
            <person name="Haridas S."/>
            <person name="Albert R."/>
            <person name="Binder M."/>
            <person name="Bloem J."/>
            <person name="Labutti K."/>
            <person name="Salamov A."/>
            <person name="Andreopoulos B."/>
            <person name="Baker S."/>
            <person name="Barry K."/>
            <person name="Bills G."/>
            <person name="Bluhm B."/>
            <person name="Cannon C."/>
            <person name="Castanera R."/>
            <person name="Culley D."/>
            <person name="Daum C."/>
            <person name="Ezra D."/>
            <person name="Gonzalez J."/>
            <person name="Henrissat B."/>
            <person name="Kuo A."/>
            <person name="Liang C."/>
            <person name="Lipzen A."/>
            <person name="Lutzoni F."/>
            <person name="Magnuson J."/>
            <person name="Mondo S."/>
            <person name="Nolan M."/>
            <person name="Ohm R."/>
            <person name="Pangilinan J."/>
            <person name="Park H.-J."/>
            <person name="Ramirez L."/>
            <person name="Alfaro M."/>
            <person name="Sun H."/>
            <person name="Tritt A."/>
            <person name="Yoshinaga Y."/>
            <person name="Zwiers L.-H."/>
            <person name="Turgeon B."/>
            <person name="Goodwin S."/>
            <person name="Spatafora J."/>
            <person name="Crous P."/>
            <person name="Grigoriev I."/>
        </authorList>
    </citation>
    <scope>NUCLEOTIDE SEQUENCE</scope>
    <source>
        <strain evidence="1">CBS 119687</strain>
    </source>
</reference>
<evidence type="ECO:0000313" key="2">
    <source>
        <dbReference type="Proteomes" id="UP000799771"/>
    </source>
</evidence>
<dbReference type="Pfam" id="PF14518">
    <property type="entry name" value="Haem_oxygenas_2"/>
    <property type="match status" value="1"/>
</dbReference>
<keyword evidence="2" id="KW-1185">Reference proteome</keyword>